<dbReference type="EMBL" id="CAJOBA010001444">
    <property type="protein sequence ID" value="CAF3596229.1"/>
    <property type="molecule type" value="Genomic_DNA"/>
</dbReference>
<dbReference type="EMBL" id="CAJOBC010007122">
    <property type="protein sequence ID" value="CAF3921995.1"/>
    <property type="molecule type" value="Genomic_DNA"/>
</dbReference>
<evidence type="ECO:0000313" key="1">
    <source>
        <dbReference type="EMBL" id="CAF0812211.1"/>
    </source>
</evidence>
<name>A0A814TES1_9BILA</name>
<proteinExistence type="predicted"/>
<sequence length="116" mass="12560">MLMNDTNLKNVIGEYLASKTTTVRPKAVGFKHTPVQNDVLIIGNLPLKLYDDQATVDICGTVAHASQVSTVKKFDQVSQKRLPVAQQTFVVADMTGAVIVYAWGNLAGNVSNVDLE</sequence>
<dbReference type="Proteomes" id="UP000682733">
    <property type="component" value="Unassembled WGS sequence"/>
</dbReference>
<evidence type="ECO:0000313" key="2">
    <source>
        <dbReference type="EMBL" id="CAF1158566.1"/>
    </source>
</evidence>
<evidence type="ECO:0000313" key="3">
    <source>
        <dbReference type="EMBL" id="CAF3596229.1"/>
    </source>
</evidence>
<dbReference type="Proteomes" id="UP000677228">
    <property type="component" value="Unassembled WGS sequence"/>
</dbReference>
<protein>
    <submittedName>
        <fullName evidence="2">Uncharacterized protein</fullName>
    </submittedName>
</protein>
<evidence type="ECO:0000313" key="5">
    <source>
        <dbReference type="Proteomes" id="UP000663829"/>
    </source>
</evidence>
<evidence type="ECO:0000313" key="4">
    <source>
        <dbReference type="EMBL" id="CAF3921995.1"/>
    </source>
</evidence>
<gene>
    <name evidence="2" type="ORF">GPM918_LOCUS21555</name>
    <name evidence="1" type="ORF">OVA965_LOCUS5208</name>
    <name evidence="4" type="ORF">SRO942_LOCUS21554</name>
    <name evidence="3" type="ORF">TMI583_LOCUS5211</name>
</gene>
<accession>A0A814TES1</accession>
<dbReference type="EMBL" id="CAJNOK010001443">
    <property type="protein sequence ID" value="CAF0812211.1"/>
    <property type="molecule type" value="Genomic_DNA"/>
</dbReference>
<keyword evidence="5" id="KW-1185">Reference proteome</keyword>
<dbReference type="Proteomes" id="UP000663829">
    <property type="component" value="Unassembled WGS sequence"/>
</dbReference>
<dbReference type="Proteomes" id="UP000681722">
    <property type="component" value="Unassembled WGS sequence"/>
</dbReference>
<dbReference type="EMBL" id="CAJNOQ010007122">
    <property type="protein sequence ID" value="CAF1158566.1"/>
    <property type="molecule type" value="Genomic_DNA"/>
</dbReference>
<reference evidence="2" key="1">
    <citation type="submission" date="2021-02" db="EMBL/GenBank/DDBJ databases">
        <authorList>
            <person name="Nowell W R."/>
        </authorList>
    </citation>
    <scope>NUCLEOTIDE SEQUENCE</scope>
</reference>
<dbReference type="AlphaFoldDB" id="A0A814TES1"/>
<organism evidence="2 5">
    <name type="scientific">Didymodactylos carnosus</name>
    <dbReference type="NCBI Taxonomy" id="1234261"/>
    <lineage>
        <taxon>Eukaryota</taxon>
        <taxon>Metazoa</taxon>
        <taxon>Spiralia</taxon>
        <taxon>Gnathifera</taxon>
        <taxon>Rotifera</taxon>
        <taxon>Eurotatoria</taxon>
        <taxon>Bdelloidea</taxon>
        <taxon>Philodinida</taxon>
        <taxon>Philodinidae</taxon>
        <taxon>Didymodactylos</taxon>
    </lineage>
</organism>
<dbReference type="OrthoDB" id="10480388at2759"/>
<comment type="caution">
    <text evidence="2">The sequence shown here is derived from an EMBL/GenBank/DDBJ whole genome shotgun (WGS) entry which is preliminary data.</text>
</comment>